<organism evidence="2 3">
    <name type="scientific">Macrophomina phaseolina</name>
    <dbReference type="NCBI Taxonomy" id="35725"/>
    <lineage>
        <taxon>Eukaryota</taxon>
        <taxon>Fungi</taxon>
        <taxon>Dikarya</taxon>
        <taxon>Ascomycota</taxon>
        <taxon>Pezizomycotina</taxon>
        <taxon>Dothideomycetes</taxon>
        <taxon>Dothideomycetes incertae sedis</taxon>
        <taxon>Botryosphaeriales</taxon>
        <taxon>Botryosphaeriaceae</taxon>
        <taxon>Macrophomina</taxon>
    </lineage>
</organism>
<evidence type="ECO:0000313" key="3">
    <source>
        <dbReference type="Proteomes" id="UP000774617"/>
    </source>
</evidence>
<keyword evidence="3" id="KW-1185">Reference proteome</keyword>
<dbReference type="Proteomes" id="UP000774617">
    <property type="component" value="Unassembled WGS sequence"/>
</dbReference>
<comment type="caution">
    <text evidence="2">The sequence shown here is derived from an EMBL/GenBank/DDBJ whole genome shotgun (WGS) entry which is preliminary data.</text>
</comment>
<accession>A0ABQ8G6D9</accession>
<dbReference type="EMBL" id="JAGTJR010000018">
    <property type="protein sequence ID" value="KAH7046048.1"/>
    <property type="molecule type" value="Genomic_DNA"/>
</dbReference>
<keyword evidence="1" id="KW-0732">Signal</keyword>
<name>A0ABQ8G6D9_9PEZI</name>
<proteinExistence type="predicted"/>
<feature type="signal peptide" evidence="1">
    <location>
        <begin position="1"/>
        <end position="17"/>
    </location>
</feature>
<evidence type="ECO:0000256" key="1">
    <source>
        <dbReference type="SAM" id="SignalP"/>
    </source>
</evidence>
<protein>
    <submittedName>
        <fullName evidence="2">Uncharacterized protein</fullName>
    </submittedName>
</protein>
<evidence type="ECO:0000313" key="2">
    <source>
        <dbReference type="EMBL" id="KAH7046048.1"/>
    </source>
</evidence>
<feature type="chain" id="PRO_5045317213" evidence="1">
    <location>
        <begin position="18"/>
        <end position="101"/>
    </location>
</feature>
<reference evidence="2 3" key="1">
    <citation type="journal article" date="2021" name="Nat. Commun.">
        <title>Genetic determinants of endophytism in the Arabidopsis root mycobiome.</title>
        <authorList>
            <person name="Mesny F."/>
            <person name="Miyauchi S."/>
            <person name="Thiergart T."/>
            <person name="Pickel B."/>
            <person name="Atanasova L."/>
            <person name="Karlsson M."/>
            <person name="Huettel B."/>
            <person name="Barry K.W."/>
            <person name="Haridas S."/>
            <person name="Chen C."/>
            <person name="Bauer D."/>
            <person name="Andreopoulos W."/>
            <person name="Pangilinan J."/>
            <person name="LaButti K."/>
            <person name="Riley R."/>
            <person name="Lipzen A."/>
            <person name="Clum A."/>
            <person name="Drula E."/>
            <person name="Henrissat B."/>
            <person name="Kohler A."/>
            <person name="Grigoriev I.V."/>
            <person name="Martin F.M."/>
            <person name="Hacquard S."/>
        </authorList>
    </citation>
    <scope>NUCLEOTIDE SEQUENCE [LARGE SCALE GENOMIC DNA]</scope>
    <source>
        <strain evidence="2 3">MPI-SDFR-AT-0080</strain>
    </source>
</reference>
<sequence length="101" mass="11164">MKFFYVTLTFLIGLAAATPLTHDAEAVAGAEAVENLLPRQYDPRCPGGCANRARCCGNNTNHMPDGVTFEPEMRKPNLIFDIIHSFTNKATTWDGQYNSVK</sequence>
<gene>
    <name evidence="2" type="ORF">B0J12DRAFT_701177</name>
</gene>